<accession>A0AAV2MDY6</accession>
<dbReference type="Proteomes" id="UP001497482">
    <property type="component" value="Chromosome 7"/>
</dbReference>
<organism evidence="2 3">
    <name type="scientific">Knipowitschia caucasica</name>
    <name type="common">Caucasian dwarf goby</name>
    <name type="synonym">Pomatoschistus caucasicus</name>
    <dbReference type="NCBI Taxonomy" id="637954"/>
    <lineage>
        <taxon>Eukaryota</taxon>
        <taxon>Metazoa</taxon>
        <taxon>Chordata</taxon>
        <taxon>Craniata</taxon>
        <taxon>Vertebrata</taxon>
        <taxon>Euteleostomi</taxon>
        <taxon>Actinopterygii</taxon>
        <taxon>Neopterygii</taxon>
        <taxon>Teleostei</taxon>
        <taxon>Neoteleostei</taxon>
        <taxon>Acanthomorphata</taxon>
        <taxon>Gobiaria</taxon>
        <taxon>Gobiiformes</taxon>
        <taxon>Gobioidei</taxon>
        <taxon>Gobiidae</taxon>
        <taxon>Gobiinae</taxon>
        <taxon>Knipowitschia</taxon>
    </lineage>
</organism>
<dbReference type="EMBL" id="OZ035829">
    <property type="protein sequence ID" value="CAL1611527.1"/>
    <property type="molecule type" value="Genomic_DNA"/>
</dbReference>
<evidence type="ECO:0000313" key="3">
    <source>
        <dbReference type="Proteomes" id="UP001497482"/>
    </source>
</evidence>
<keyword evidence="3" id="KW-1185">Reference proteome</keyword>
<feature type="region of interest" description="Disordered" evidence="1">
    <location>
        <begin position="1"/>
        <end position="30"/>
    </location>
</feature>
<protein>
    <submittedName>
        <fullName evidence="2">Uncharacterized protein</fullName>
    </submittedName>
</protein>
<sequence length="83" mass="8820">MASGQIRDMDRGQKRDLASGDMGDLAPGEVRDLAPGEVRDLAPGEIFFSLAVLHIMKMEHDSSSCVLAEYLGLVSQVQAATSG</sequence>
<evidence type="ECO:0000256" key="1">
    <source>
        <dbReference type="SAM" id="MobiDB-lite"/>
    </source>
</evidence>
<reference evidence="2 3" key="1">
    <citation type="submission" date="2024-04" db="EMBL/GenBank/DDBJ databases">
        <authorList>
            <person name="Waldvogel A.-M."/>
            <person name="Schoenle A."/>
        </authorList>
    </citation>
    <scope>NUCLEOTIDE SEQUENCE [LARGE SCALE GENOMIC DNA]</scope>
</reference>
<name>A0AAV2MDY6_KNICA</name>
<gene>
    <name evidence="2" type="ORF">KC01_LOCUS37928</name>
</gene>
<evidence type="ECO:0000313" key="2">
    <source>
        <dbReference type="EMBL" id="CAL1611527.1"/>
    </source>
</evidence>
<feature type="compositionally biased region" description="Basic and acidic residues" evidence="1">
    <location>
        <begin position="7"/>
        <end position="18"/>
    </location>
</feature>
<proteinExistence type="predicted"/>
<dbReference type="AlphaFoldDB" id="A0AAV2MDY6"/>